<dbReference type="AlphaFoldDB" id="A0ABD2Q3Q8"/>
<feature type="chain" id="PRO_5044890111" evidence="1">
    <location>
        <begin position="18"/>
        <end position="216"/>
    </location>
</feature>
<keyword evidence="3" id="KW-1185">Reference proteome</keyword>
<sequence length="216" mass="24885">MTLLTFLLLILVPHLSAACFRWNSYVPSTQALSSDASLYPQDMVVIVDRKDASIKVPKGIKVISEDQDMNRSLATKSARYEPNKIWQPIWSRWTDCLPELGCIQIRHLNWVAIPIDQFNKTKFKDALNGKKKEYRPCDRMQLITCNQILGEAKHLVSQIGNRCGDRVKKQDNYFRSKRIIGGGVTGERTWPWLVSNMRIIGRNTQILEYEISYPVT</sequence>
<keyword evidence="1" id="KW-0732">Signal</keyword>
<dbReference type="Proteomes" id="UP001626550">
    <property type="component" value="Unassembled WGS sequence"/>
</dbReference>
<organism evidence="2 3">
    <name type="scientific">Cichlidogyrus casuarinus</name>
    <dbReference type="NCBI Taxonomy" id="1844966"/>
    <lineage>
        <taxon>Eukaryota</taxon>
        <taxon>Metazoa</taxon>
        <taxon>Spiralia</taxon>
        <taxon>Lophotrochozoa</taxon>
        <taxon>Platyhelminthes</taxon>
        <taxon>Monogenea</taxon>
        <taxon>Monopisthocotylea</taxon>
        <taxon>Dactylogyridea</taxon>
        <taxon>Ancyrocephalidae</taxon>
        <taxon>Cichlidogyrus</taxon>
    </lineage>
</organism>
<protein>
    <submittedName>
        <fullName evidence="2">Uncharacterized protein</fullName>
    </submittedName>
</protein>
<dbReference type="EMBL" id="JBJKFK010001121">
    <property type="protein sequence ID" value="KAL3314028.1"/>
    <property type="molecule type" value="Genomic_DNA"/>
</dbReference>
<gene>
    <name evidence="2" type="ORF">Ciccas_007366</name>
</gene>
<reference evidence="2 3" key="1">
    <citation type="submission" date="2024-11" db="EMBL/GenBank/DDBJ databases">
        <title>Adaptive evolution of stress response genes in parasites aligns with host niche diversity.</title>
        <authorList>
            <person name="Hahn C."/>
            <person name="Resl P."/>
        </authorList>
    </citation>
    <scope>NUCLEOTIDE SEQUENCE [LARGE SCALE GENOMIC DNA]</scope>
    <source>
        <strain evidence="2">EGGRZ-B1_66</strain>
        <tissue evidence="2">Body</tissue>
    </source>
</reference>
<feature type="signal peptide" evidence="1">
    <location>
        <begin position="1"/>
        <end position="17"/>
    </location>
</feature>
<accession>A0ABD2Q3Q8</accession>
<name>A0ABD2Q3Q8_9PLAT</name>
<proteinExistence type="predicted"/>
<evidence type="ECO:0000313" key="3">
    <source>
        <dbReference type="Proteomes" id="UP001626550"/>
    </source>
</evidence>
<evidence type="ECO:0000313" key="2">
    <source>
        <dbReference type="EMBL" id="KAL3314028.1"/>
    </source>
</evidence>
<comment type="caution">
    <text evidence="2">The sequence shown here is derived from an EMBL/GenBank/DDBJ whole genome shotgun (WGS) entry which is preliminary data.</text>
</comment>
<evidence type="ECO:0000256" key="1">
    <source>
        <dbReference type="SAM" id="SignalP"/>
    </source>
</evidence>